<reference evidence="2" key="1">
    <citation type="submission" date="2017-02" db="EMBL/GenBank/DDBJ databases">
        <authorList>
            <person name="Dridi B."/>
        </authorList>
    </citation>
    <scope>NUCLEOTIDE SEQUENCE [LARGE SCALE GENOMIC DNA]</scope>
    <source>
        <strain evidence="2">EB411</strain>
    </source>
</reference>
<dbReference type="EMBL" id="FUKR01000009">
    <property type="protein sequence ID" value="SJN19025.1"/>
    <property type="molecule type" value="Genomic_DNA"/>
</dbReference>
<sequence length="130" mass="13067">MSQRVRAQAAIDAVVEKAEQQGFGVAIAVVDAAGALVGFARTDASLIGPVDVAQKKARTAAMFGMDGVDFAEVARPGGPIYSIEHTNGGLISFGGSVVLRHGQQVIGGIGVAGATLDADEDLARTGAAAF</sequence>
<dbReference type="RefSeq" id="WP_087135967.1">
    <property type="nucleotide sequence ID" value="NZ_FUKR01000009.1"/>
</dbReference>
<dbReference type="InterPro" id="IPR052517">
    <property type="entry name" value="GlcG_carb_metab_protein"/>
</dbReference>
<dbReference type="Gene3D" id="3.30.450.150">
    <property type="entry name" value="Haem-degrading domain"/>
    <property type="match status" value="1"/>
</dbReference>
<accession>A0A1R4IGY3</accession>
<evidence type="ECO:0008006" key="3">
    <source>
        <dbReference type="Google" id="ProtNLM"/>
    </source>
</evidence>
<dbReference type="SUPFAM" id="SSF143744">
    <property type="entry name" value="GlcG-like"/>
    <property type="match status" value="1"/>
</dbReference>
<dbReference type="InterPro" id="IPR005624">
    <property type="entry name" value="PduO/GlcC-like"/>
</dbReference>
<gene>
    <name evidence="1" type="ORF">FM119_01720</name>
</gene>
<dbReference type="OrthoDB" id="9778896at2"/>
<protein>
    <recommendedName>
        <fullName evidence="3">Heme-binding protein</fullName>
    </recommendedName>
</protein>
<dbReference type="PANTHER" id="PTHR34309">
    <property type="entry name" value="SLR1406 PROTEIN"/>
    <property type="match status" value="1"/>
</dbReference>
<evidence type="ECO:0000313" key="1">
    <source>
        <dbReference type="EMBL" id="SJN19025.1"/>
    </source>
</evidence>
<dbReference type="InterPro" id="IPR038084">
    <property type="entry name" value="PduO/GlcC-like_sf"/>
</dbReference>
<dbReference type="AlphaFoldDB" id="A0A1R4IGY3"/>
<dbReference type="Pfam" id="PF03928">
    <property type="entry name" value="HbpS-like"/>
    <property type="match status" value="1"/>
</dbReference>
<proteinExistence type="predicted"/>
<organism evidence="1 2">
    <name type="scientific">Mycetocola reblochoni REB411</name>
    <dbReference type="NCBI Taxonomy" id="1255698"/>
    <lineage>
        <taxon>Bacteria</taxon>
        <taxon>Bacillati</taxon>
        <taxon>Actinomycetota</taxon>
        <taxon>Actinomycetes</taxon>
        <taxon>Micrococcales</taxon>
        <taxon>Microbacteriaceae</taxon>
        <taxon>Mycetocola</taxon>
    </lineage>
</organism>
<name>A0A1R4IGY3_9MICO</name>
<dbReference type="Proteomes" id="UP000196778">
    <property type="component" value="Unassembled WGS sequence"/>
</dbReference>
<evidence type="ECO:0000313" key="2">
    <source>
        <dbReference type="Proteomes" id="UP000196778"/>
    </source>
</evidence>
<dbReference type="PANTHER" id="PTHR34309:SF1">
    <property type="entry name" value="PROTEIN GLCG"/>
    <property type="match status" value="1"/>
</dbReference>
<keyword evidence="2" id="KW-1185">Reference proteome</keyword>